<keyword evidence="3" id="KW-0378">Hydrolase</keyword>
<dbReference type="FunFam" id="3.40.350.10:FF:000003">
    <property type="entry name" value="Xaa-pro aminopeptidase P"/>
    <property type="match status" value="1"/>
</dbReference>
<dbReference type="Pfam" id="PF00106">
    <property type="entry name" value="adh_short"/>
    <property type="match status" value="1"/>
</dbReference>
<keyword evidence="8" id="KW-1185">Reference proteome</keyword>
<protein>
    <submittedName>
        <fullName evidence="7">APP2 protein</fullName>
    </submittedName>
</protein>
<dbReference type="OrthoDB" id="9995434at2759"/>
<comment type="caution">
    <text evidence="7">The sequence shown here is derived from an EMBL/GenBank/DDBJ whole genome shotgun (WGS) entry which is preliminary data.</text>
</comment>
<dbReference type="SUPFAM" id="SSF53092">
    <property type="entry name" value="Creatinase/prolidase N-terminal domain"/>
    <property type="match status" value="1"/>
</dbReference>
<dbReference type="InterPro" id="IPR029149">
    <property type="entry name" value="Creatin/AminoP/Spt16_N"/>
</dbReference>
<dbReference type="FunFam" id="3.90.230.10:FF:000009">
    <property type="entry name" value="xaa-Pro aminopeptidase 2"/>
    <property type="match status" value="1"/>
</dbReference>
<name>A0A812W3E1_9DINO</name>
<organism evidence="7 8">
    <name type="scientific">Symbiodinium necroappetens</name>
    <dbReference type="NCBI Taxonomy" id="1628268"/>
    <lineage>
        <taxon>Eukaryota</taxon>
        <taxon>Sar</taxon>
        <taxon>Alveolata</taxon>
        <taxon>Dinophyceae</taxon>
        <taxon>Suessiales</taxon>
        <taxon>Symbiodiniaceae</taxon>
        <taxon>Symbiodinium</taxon>
    </lineage>
</organism>
<dbReference type="SUPFAM" id="SSF55920">
    <property type="entry name" value="Creatinase/aminopeptidase"/>
    <property type="match status" value="1"/>
</dbReference>
<evidence type="ECO:0000313" key="7">
    <source>
        <dbReference type="EMBL" id="CAE7664673.1"/>
    </source>
</evidence>
<dbReference type="Pfam" id="PF00557">
    <property type="entry name" value="Peptidase_M24"/>
    <property type="match status" value="1"/>
</dbReference>
<evidence type="ECO:0000313" key="8">
    <source>
        <dbReference type="Proteomes" id="UP000601435"/>
    </source>
</evidence>
<dbReference type="InterPro" id="IPR000587">
    <property type="entry name" value="Creatinase_N"/>
</dbReference>
<dbReference type="Gene3D" id="3.40.350.10">
    <property type="entry name" value="Creatinase/prolidase N-terminal domain"/>
    <property type="match status" value="2"/>
</dbReference>
<dbReference type="Proteomes" id="UP000601435">
    <property type="component" value="Unassembled WGS sequence"/>
</dbReference>
<feature type="domain" description="Peptidase M24 C-terminal" evidence="6">
    <location>
        <begin position="584"/>
        <end position="647"/>
    </location>
</feature>
<dbReference type="PANTHER" id="PTHR43763">
    <property type="entry name" value="XAA-PRO AMINOPEPTIDASE 1"/>
    <property type="match status" value="1"/>
</dbReference>
<comment type="similarity">
    <text evidence="1">Belongs to the peptidase M24B family.</text>
</comment>
<evidence type="ECO:0000256" key="2">
    <source>
        <dbReference type="ARBA" id="ARBA00022723"/>
    </source>
</evidence>
<dbReference type="InterPro" id="IPR036005">
    <property type="entry name" value="Creatinase/aminopeptidase-like"/>
</dbReference>
<feature type="domain" description="Creatinase N-terminal" evidence="5">
    <location>
        <begin position="38"/>
        <end position="161"/>
    </location>
</feature>
<dbReference type="AlphaFoldDB" id="A0A812W3E1"/>
<evidence type="ECO:0000259" key="6">
    <source>
        <dbReference type="Pfam" id="PF16188"/>
    </source>
</evidence>
<dbReference type="InterPro" id="IPR050422">
    <property type="entry name" value="X-Pro_aminopeptidase_P"/>
</dbReference>
<evidence type="ECO:0000259" key="5">
    <source>
        <dbReference type="Pfam" id="PF01321"/>
    </source>
</evidence>
<feature type="domain" description="Peptidase M24" evidence="4">
    <location>
        <begin position="358"/>
        <end position="572"/>
    </location>
</feature>
<gene>
    <name evidence="7" type="primary">APP2</name>
    <name evidence="7" type="ORF">SNEC2469_LOCUS18954</name>
</gene>
<dbReference type="Pfam" id="PF01321">
    <property type="entry name" value="Creatinase_N"/>
    <property type="match status" value="1"/>
</dbReference>
<proteinExistence type="inferred from homology"/>
<dbReference type="GO" id="GO:0046872">
    <property type="term" value="F:metal ion binding"/>
    <property type="evidence" value="ECO:0007669"/>
    <property type="project" value="UniProtKB-KW"/>
</dbReference>
<dbReference type="CDD" id="cd01085">
    <property type="entry name" value="APP"/>
    <property type="match status" value="1"/>
</dbReference>
<keyword evidence="2" id="KW-0479">Metal-binding</keyword>
<evidence type="ECO:0000256" key="3">
    <source>
        <dbReference type="ARBA" id="ARBA00022801"/>
    </source>
</evidence>
<accession>A0A812W3E1</accession>
<dbReference type="Gene3D" id="3.40.50.720">
    <property type="entry name" value="NAD(P)-binding Rossmann-like Domain"/>
    <property type="match status" value="1"/>
</dbReference>
<dbReference type="PANTHER" id="PTHR43763:SF6">
    <property type="entry name" value="XAA-PRO AMINOPEPTIDASE 1"/>
    <property type="match status" value="1"/>
</dbReference>
<dbReference type="Gene3D" id="3.90.230.10">
    <property type="entry name" value="Creatinase/methionine aminopeptidase superfamily"/>
    <property type="match status" value="1"/>
</dbReference>
<sequence>MVDCLTWQMLRCTEDLDDQLLFFVTAWPELNRDELENRLSQFRETLIQSNLQAYIIPTDDAHMSEVPPDCFARRRFLTGFSGSAGTALVTPTEAMLWTDGRYFIQAKMELGSSWKLMKSGIEGTPDLGDWLSQNLRQGDLVGIDPSVHAALPTLELQSKLRKAGIDLRCIEPNLVDQIWKSGRSWPSSPVRLHPQAVAGASASEKLKGVRQKMAEQGADVVLVTALDEVALLGLQAGRHFHFRFGYLFNIRGGDVRHTPVVLAFALVDMEGASIFVDDGKVTREVRKYLEDLQVEVNPYASFGQAVRKRVQSGQRVWMDTKRSNYSLFLASGQEGPAVTKRSPVAEMQACKNQAEIKGMVEAHRRDGAALCRAFAQLEAMLKRGEVVTEIDVDRVVTASRAAALGYLERSFDTIAGYGPNAAIIHYVAQAESAATVGTDSMLLLDSGAQYHDGTTDVTRTLKFGMPTSRERELFTRVLKAHIGLATATFPADVPCFVLDAYARRPLWEVAVDYRHGTGHGVGAALAVHEIPPYIGQRFENRDPLKAGMIVSNEPGLYLEGCLGIRIENLMLVVQKAVGKDGRSYLGLCPITLVPIQRNLVDASLLSNAELSYLNAYHARVADELFPILSELGDTEALQFLHRETAEIQRPDDVCWDDIHAREAARASPAHDQGLQPNPGDEKLRAYEIAGFRPFTLSSTCGTMWSCGALLPGCIQSRSREGMQQAMPVATISLNTRSVGTAIVIHAGNMITAEKHAAMEEAEGFHEDVTGVTFQVFVEVVVGSLLALWGGIGDFKPIRASDPKKPRWESLHARPDFHSYRTRAKFMRSLLTNIESPSAAFDGKFWDLFTTWDVTDIPDLSGKVAIVTGPTVNGIGFESAVEMSRKGAQVILAGRSEGKGQEALKELLRRVPDAKADFMKLDLSSLKQVKEFAMNFKAKRLPLQLEGRKASLGQPSWVLLEDLPAPAASKNCDDKLKHGAWNGKAAMSPLNHAAQN</sequence>
<evidence type="ECO:0000256" key="1">
    <source>
        <dbReference type="ARBA" id="ARBA00008766"/>
    </source>
</evidence>
<dbReference type="Pfam" id="PF16188">
    <property type="entry name" value="Peptidase_M24_C"/>
    <property type="match status" value="1"/>
</dbReference>
<dbReference type="InterPro" id="IPR000994">
    <property type="entry name" value="Pept_M24"/>
</dbReference>
<dbReference type="InterPro" id="IPR002347">
    <property type="entry name" value="SDR_fam"/>
</dbReference>
<dbReference type="EMBL" id="CAJNJA010032186">
    <property type="protein sequence ID" value="CAE7664673.1"/>
    <property type="molecule type" value="Genomic_DNA"/>
</dbReference>
<evidence type="ECO:0000259" key="4">
    <source>
        <dbReference type="Pfam" id="PF00557"/>
    </source>
</evidence>
<dbReference type="GO" id="GO:0070006">
    <property type="term" value="F:metalloaminopeptidase activity"/>
    <property type="evidence" value="ECO:0007669"/>
    <property type="project" value="InterPro"/>
</dbReference>
<dbReference type="InterPro" id="IPR036291">
    <property type="entry name" value="NAD(P)-bd_dom_sf"/>
</dbReference>
<dbReference type="InterPro" id="IPR033740">
    <property type="entry name" value="Pept_M24B"/>
</dbReference>
<reference evidence="7" key="1">
    <citation type="submission" date="2021-02" db="EMBL/GenBank/DDBJ databases">
        <authorList>
            <person name="Dougan E. K."/>
            <person name="Rhodes N."/>
            <person name="Thang M."/>
            <person name="Chan C."/>
        </authorList>
    </citation>
    <scope>NUCLEOTIDE SEQUENCE</scope>
</reference>
<dbReference type="SUPFAM" id="SSF51735">
    <property type="entry name" value="NAD(P)-binding Rossmann-fold domains"/>
    <property type="match status" value="1"/>
</dbReference>
<dbReference type="InterPro" id="IPR032416">
    <property type="entry name" value="Peptidase_M24_C"/>
</dbReference>
<dbReference type="GO" id="GO:0005737">
    <property type="term" value="C:cytoplasm"/>
    <property type="evidence" value="ECO:0007669"/>
    <property type="project" value="UniProtKB-ARBA"/>
</dbReference>
<dbReference type="Pfam" id="PF16189">
    <property type="entry name" value="Creatinase_N_2"/>
    <property type="match status" value="1"/>
</dbReference>